<evidence type="ECO:0000256" key="6">
    <source>
        <dbReference type="ARBA" id="ARBA00022840"/>
    </source>
</evidence>
<feature type="domain" description="Helicase ATP-binding" evidence="11">
    <location>
        <begin position="510"/>
        <end position="671"/>
    </location>
</feature>
<dbReference type="CDD" id="cd17991">
    <property type="entry name" value="DEXHc_TRCF"/>
    <property type="match status" value="1"/>
</dbReference>
<feature type="coiled-coil region" evidence="10">
    <location>
        <begin position="442"/>
        <end position="469"/>
    </location>
</feature>
<protein>
    <recommendedName>
        <fullName evidence="9">Transcription-repair-coupling factor</fullName>
        <shortName evidence="9">TRCF</shortName>
        <ecNumber evidence="9">3.6.4.-</ecNumber>
    </recommendedName>
</protein>
<dbReference type="Pfam" id="PF02559">
    <property type="entry name" value="CarD_TRCF_RID"/>
    <property type="match status" value="1"/>
</dbReference>
<sequence>MTSRLCELAEDAWRLGRAVQLPLDGFGPAWALSGLTGGLVLVPHAADARRLKGDLAVLGQPAAFLPEPPLDAQNLRGDGVWLERGSVWNRWLEDEGILIVTPGGLCTPMRSPDGAMTITLGQEVGRDHLVRWLIGQGYRRQSMVWERGDMAVRGAVVDFYDPSAQWPVRVEFFDDDVEAMRLFAPKSQRSFETVSQAVVNSARSQVGSARLPAIPDGRRCVLLSPKDLENRASSFVSLWNQLGLGGELTDETWNDVVLALGRKPHVRLVKEPPADVVLKLSEPPFFRGDWAQARSWCSVMESSGFSIHVASSSVTRPESLCGSAQLVGSVSPSSGIVDSALHDVWLSDCELFGVSDSSRERADGELPDELQNKLSPGQWLIHERYGVCQFLETGREKFGTQSYETLVLGFADGKRLIIPFSDLYKLTIWDGDGEPQADKLGSKRWSGAREKAEAQIEQEAQELLTLYATRAITPGRAFAPNGEMRSLFDQSFPYRETRDQLKAIREIDSDMERPFPMDRLLVGDVGYGKTEVALRAAVKAVENGLQAAFVAPTTVLAQQHYRTCLARIGDLPIRTALLSRMVTPAGQKKIRTGLAEGTIDLVVGTHSLFRTALEFKNLGLLILDEEHRFGVAHKESLKATHPGVDVLSLSATPIPRSLSMAWRGIKDISLLTTPPASRGRIYTVTGPWSESLVSDALARELQRGGQVYYLHNRIEDIQQVAWRVSQRFPDAPLAVAHGQMNQRELEDVMERFYRGAVQILICTTIVESGLDVARANTLVVDDVRWLGLAQMHQIRGRIGRRQEDGYAYFLYPGDDASLPGQTWERLEALGAMESSGGGYRLAQRDLEIRGAGEILGTSQHGFKQRIGYSLYYRKLRERIAQLRGESQPPVEVAVLFPLDVPETYMPSVELRIGLYRRLAEGLSAEDRNRLTSDLTDRYGPLPPQVQGLLALALVRREGRRAGLESLKAMDSHCWAKTVSGVSSVPRRWVAKGGAMAGPGGPAGLADLADWVERRTTELESEQR</sequence>
<dbReference type="GO" id="GO:0005524">
    <property type="term" value="F:ATP binding"/>
    <property type="evidence" value="ECO:0007669"/>
    <property type="project" value="UniProtKB-UniRule"/>
</dbReference>
<dbReference type="SUPFAM" id="SSF143517">
    <property type="entry name" value="TRCF domain-like"/>
    <property type="match status" value="1"/>
</dbReference>
<dbReference type="InterPro" id="IPR041471">
    <property type="entry name" value="UvrB_inter"/>
</dbReference>
<dbReference type="InterPro" id="IPR047112">
    <property type="entry name" value="RecG/Mfd"/>
</dbReference>
<dbReference type="Pfam" id="PF03461">
    <property type="entry name" value="TRCF"/>
    <property type="match status" value="1"/>
</dbReference>
<dbReference type="Gene3D" id="3.30.2060.10">
    <property type="entry name" value="Penicillin-binding protein 1b domain"/>
    <property type="match status" value="1"/>
</dbReference>
<dbReference type="HOGENOM" id="CLU_005122_1_2_0"/>
<comment type="similarity">
    <text evidence="9">In the N-terminal section; belongs to the UvrB family.</text>
</comment>
<dbReference type="Pfam" id="PF00270">
    <property type="entry name" value="DEAD"/>
    <property type="match status" value="1"/>
</dbReference>
<accession>H0UII6</accession>
<dbReference type="SUPFAM" id="SSF52540">
    <property type="entry name" value="P-loop containing nucleoside triphosphate hydrolases"/>
    <property type="match status" value="2"/>
</dbReference>
<dbReference type="InterPro" id="IPR004576">
    <property type="entry name" value="Mfd"/>
</dbReference>
<dbReference type="EMBL" id="CM001376">
    <property type="protein sequence ID" value="EHM12694.1"/>
    <property type="molecule type" value="Genomic_DNA"/>
</dbReference>
<dbReference type="InterPro" id="IPR001650">
    <property type="entry name" value="Helicase_C-like"/>
</dbReference>
<comment type="similarity">
    <text evidence="9">In the C-terminal section; belongs to the helicase family. RecG subfamily.</text>
</comment>
<evidence type="ECO:0000259" key="11">
    <source>
        <dbReference type="PROSITE" id="PS51192"/>
    </source>
</evidence>
<keyword evidence="5 13" id="KW-0347">Helicase</keyword>
<dbReference type="InterPro" id="IPR027417">
    <property type="entry name" value="P-loop_NTPase"/>
</dbReference>
<dbReference type="RefSeq" id="WP_008522215.1">
    <property type="nucleotide sequence ID" value="NZ_CM001376.1"/>
</dbReference>
<dbReference type="HAMAP" id="MF_00969">
    <property type="entry name" value="TRCF"/>
    <property type="match status" value="1"/>
</dbReference>
<dbReference type="SMART" id="SM01058">
    <property type="entry name" value="CarD_TRCF"/>
    <property type="match status" value="1"/>
</dbReference>
<dbReference type="InterPro" id="IPR011545">
    <property type="entry name" value="DEAD/DEAH_box_helicase_dom"/>
</dbReference>
<evidence type="ECO:0000256" key="10">
    <source>
        <dbReference type="SAM" id="Coils"/>
    </source>
</evidence>
<dbReference type="SMART" id="SM00982">
    <property type="entry name" value="TRCF"/>
    <property type="match status" value="1"/>
</dbReference>
<evidence type="ECO:0000259" key="12">
    <source>
        <dbReference type="PROSITE" id="PS51194"/>
    </source>
</evidence>
<keyword evidence="7 9" id="KW-0238">DNA-binding</keyword>
<dbReference type="Pfam" id="PF17757">
    <property type="entry name" value="UvrB_inter"/>
    <property type="match status" value="1"/>
</dbReference>
<evidence type="ECO:0000256" key="7">
    <source>
        <dbReference type="ARBA" id="ARBA00023125"/>
    </source>
</evidence>
<keyword evidence="3 9" id="KW-0227">DNA damage</keyword>
<keyword evidence="8 9" id="KW-0234">DNA repair</keyword>
<dbReference type="AlphaFoldDB" id="H0UII6"/>
<evidence type="ECO:0000313" key="14">
    <source>
        <dbReference type="Proteomes" id="UP000003806"/>
    </source>
</evidence>
<dbReference type="GO" id="GO:0003684">
    <property type="term" value="F:damaged DNA binding"/>
    <property type="evidence" value="ECO:0007669"/>
    <property type="project" value="InterPro"/>
</dbReference>
<evidence type="ECO:0000256" key="8">
    <source>
        <dbReference type="ARBA" id="ARBA00023204"/>
    </source>
</evidence>
<dbReference type="Proteomes" id="UP000003806">
    <property type="component" value="Chromosome"/>
</dbReference>
<dbReference type="InterPro" id="IPR036101">
    <property type="entry name" value="CarD-like/TRCF_RID_sf"/>
</dbReference>
<evidence type="ECO:0000256" key="1">
    <source>
        <dbReference type="ARBA" id="ARBA00022490"/>
    </source>
</evidence>
<reference evidence="13 14" key="1">
    <citation type="submission" date="2011-11" db="EMBL/GenBank/DDBJ databases">
        <title>The Noncontiguous Finished genome of Jonquetella anthropi DSM 22815.</title>
        <authorList>
            <consortium name="US DOE Joint Genome Institute (JGI-PGF)"/>
            <person name="Lucas S."/>
            <person name="Copeland A."/>
            <person name="Lapidus A."/>
            <person name="Glavina del Rio T."/>
            <person name="Dalin E."/>
            <person name="Tice H."/>
            <person name="Bruce D."/>
            <person name="Goodwin L."/>
            <person name="Pitluck S."/>
            <person name="Peters L."/>
            <person name="Mikhailova N."/>
            <person name="Held B."/>
            <person name="Kyrpides N."/>
            <person name="Mavromatis K."/>
            <person name="Ivanova N."/>
            <person name="Markowitz V."/>
            <person name="Cheng J.-F."/>
            <person name="Hugenholtz P."/>
            <person name="Woyke T."/>
            <person name="Wu D."/>
            <person name="Gronow S."/>
            <person name="Wellnitz S."/>
            <person name="Brambilla E."/>
            <person name="Klenk H.-P."/>
            <person name="Eisen J.A."/>
        </authorList>
    </citation>
    <scope>NUCLEOTIDE SEQUENCE [LARGE SCALE GENOMIC DNA]</scope>
    <source>
        <strain evidence="13 14">DSM 22815</strain>
    </source>
</reference>
<dbReference type="Pfam" id="PF00271">
    <property type="entry name" value="Helicase_C"/>
    <property type="match status" value="1"/>
</dbReference>
<dbReference type="InterPro" id="IPR003711">
    <property type="entry name" value="CarD-like/TRCF_RID"/>
</dbReference>
<dbReference type="InterPro" id="IPR005118">
    <property type="entry name" value="TRCF_C"/>
</dbReference>
<keyword evidence="14" id="KW-1185">Reference proteome</keyword>
<dbReference type="PROSITE" id="PS51194">
    <property type="entry name" value="HELICASE_CTER"/>
    <property type="match status" value="1"/>
</dbReference>
<proteinExistence type="inferred from homology"/>
<dbReference type="GO" id="GO:0003678">
    <property type="term" value="F:DNA helicase activity"/>
    <property type="evidence" value="ECO:0007669"/>
    <property type="project" value="TreeGrafter"/>
</dbReference>
<dbReference type="Gene3D" id="3.40.50.11180">
    <property type="match status" value="1"/>
</dbReference>
<organism evidence="13 14">
    <name type="scientific">Jonquetella anthropi DSM 22815</name>
    <dbReference type="NCBI Taxonomy" id="885272"/>
    <lineage>
        <taxon>Bacteria</taxon>
        <taxon>Thermotogati</taxon>
        <taxon>Synergistota</taxon>
        <taxon>Synergistia</taxon>
        <taxon>Synergistales</taxon>
        <taxon>Dethiosulfovibrionaceae</taxon>
        <taxon>Jonquetella</taxon>
    </lineage>
</organism>
<dbReference type="Gene3D" id="2.40.10.170">
    <property type="match status" value="1"/>
</dbReference>
<dbReference type="OrthoDB" id="9804325at2"/>
<evidence type="ECO:0000256" key="5">
    <source>
        <dbReference type="ARBA" id="ARBA00022806"/>
    </source>
</evidence>
<comment type="subcellular location">
    <subcellularLocation>
        <location evidence="9">Cytoplasm</location>
    </subcellularLocation>
</comment>
<keyword evidence="1 9" id="KW-0963">Cytoplasm</keyword>
<dbReference type="InterPro" id="IPR014001">
    <property type="entry name" value="Helicase_ATP-bd"/>
</dbReference>
<dbReference type="SUPFAM" id="SSF141259">
    <property type="entry name" value="CarD-like"/>
    <property type="match status" value="1"/>
</dbReference>
<dbReference type="GO" id="GO:0000716">
    <property type="term" value="P:transcription-coupled nucleotide-excision repair, DNA damage recognition"/>
    <property type="evidence" value="ECO:0007669"/>
    <property type="project" value="UniProtKB-UniRule"/>
</dbReference>
<dbReference type="InterPro" id="IPR037235">
    <property type="entry name" value="TRCF-like_C_D7"/>
</dbReference>
<comment type="function">
    <text evidence="9">Couples transcription and DNA repair by recognizing RNA polymerase (RNAP) stalled at DNA lesions. Mediates ATP-dependent release of RNAP and its truncated transcript from the DNA, and recruitment of nucleotide excision repair machinery to the damaged site.</text>
</comment>
<evidence type="ECO:0000313" key="13">
    <source>
        <dbReference type="EMBL" id="EHM12694.1"/>
    </source>
</evidence>
<dbReference type="EC" id="3.6.4.-" evidence="9"/>
<keyword evidence="6 9" id="KW-0067">ATP-binding</keyword>
<dbReference type="SMART" id="SM00490">
    <property type="entry name" value="HELICc"/>
    <property type="match status" value="1"/>
</dbReference>
<keyword evidence="2 9" id="KW-0547">Nucleotide-binding</keyword>
<evidence type="ECO:0000256" key="4">
    <source>
        <dbReference type="ARBA" id="ARBA00022801"/>
    </source>
</evidence>
<dbReference type="PANTHER" id="PTHR47964:SF1">
    <property type="entry name" value="ATP-DEPENDENT DNA HELICASE HOMOLOG RECG, CHLOROPLASTIC"/>
    <property type="match status" value="1"/>
</dbReference>
<feature type="domain" description="Helicase C-terminal" evidence="12">
    <location>
        <begin position="693"/>
        <end position="847"/>
    </location>
</feature>
<dbReference type="PANTHER" id="PTHR47964">
    <property type="entry name" value="ATP-DEPENDENT DNA HELICASE HOMOLOG RECG, CHLOROPLASTIC"/>
    <property type="match status" value="1"/>
</dbReference>
<dbReference type="eggNOG" id="COG1197">
    <property type="taxonomic scope" value="Bacteria"/>
</dbReference>
<evidence type="ECO:0000256" key="2">
    <source>
        <dbReference type="ARBA" id="ARBA00022741"/>
    </source>
</evidence>
<dbReference type="STRING" id="885272.JonanDRAFT_0272"/>
<keyword evidence="4 9" id="KW-0378">Hydrolase</keyword>
<dbReference type="Gene3D" id="3.40.50.300">
    <property type="entry name" value="P-loop containing nucleotide triphosphate hydrolases"/>
    <property type="match status" value="2"/>
</dbReference>
<evidence type="ECO:0000256" key="3">
    <source>
        <dbReference type="ARBA" id="ARBA00022763"/>
    </source>
</evidence>
<dbReference type="PROSITE" id="PS51192">
    <property type="entry name" value="HELICASE_ATP_BIND_1"/>
    <property type="match status" value="1"/>
</dbReference>
<gene>
    <name evidence="9" type="primary">mfd</name>
    <name evidence="13" type="ORF">JonanDRAFT_0272</name>
</gene>
<dbReference type="GO" id="GO:0016787">
    <property type="term" value="F:hydrolase activity"/>
    <property type="evidence" value="ECO:0007669"/>
    <property type="project" value="UniProtKB-KW"/>
</dbReference>
<dbReference type="SMART" id="SM00487">
    <property type="entry name" value="DEXDc"/>
    <property type="match status" value="1"/>
</dbReference>
<dbReference type="GO" id="GO:0006355">
    <property type="term" value="P:regulation of DNA-templated transcription"/>
    <property type="evidence" value="ECO:0007669"/>
    <property type="project" value="UniProtKB-UniRule"/>
</dbReference>
<dbReference type="GO" id="GO:0005737">
    <property type="term" value="C:cytoplasm"/>
    <property type="evidence" value="ECO:0007669"/>
    <property type="project" value="UniProtKB-SubCell"/>
</dbReference>
<keyword evidence="10" id="KW-0175">Coiled coil</keyword>
<dbReference type="Gene3D" id="3.90.1150.50">
    <property type="entry name" value="Transcription-repair-coupling factor, D7 domain"/>
    <property type="match status" value="1"/>
</dbReference>
<name>H0UII6_9BACT</name>
<evidence type="ECO:0000256" key="9">
    <source>
        <dbReference type="HAMAP-Rule" id="MF_00969"/>
    </source>
</evidence>